<dbReference type="GO" id="GO:0005886">
    <property type="term" value="C:plasma membrane"/>
    <property type="evidence" value="ECO:0007669"/>
    <property type="project" value="UniProtKB-SubCell"/>
</dbReference>
<dbReference type="PROSITE" id="PS50893">
    <property type="entry name" value="ABC_TRANSPORTER_2"/>
    <property type="match status" value="1"/>
</dbReference>
<evidence type="ECO:0000256" key="2">
    <source>
        <dbReference type="ARBA" id="ARBA00022692"/>
    </source>
</evidence>
<keyword evidence="11" id="KW-0378">Hydrolase</keyword>
<dbReference type="Gene3D" id="1.20.1560.10">
    <property type="entry name" value="ABC transporter type 1, transmembrane domain"/>
    <property type="match status" value="1"/>
</dbReference>
<evidence type="ECO:0000313" key="11">
    <source>
        <dbReference type="EMBL" id="SPW28354.1"/>
    </source>
</evidence>
<organism evidence="11 12">
    <name type="scientific">Corynebacterium matruchotii</name>
    <dbReference type="NCBI Taxonomy" id="43768"/>
    <lineage>
        <taxon>Bacteria</taxon>
        <taxon>Bacillati</taxon>
        <taxon>Actinomycetota</taxon>
        <taxon>Actinomycetes</taxon>
        <taxon>Mycobacteriales</taxon>
        <taxon>Corynebacteriaceae</taxon>
        <taxon>Corynebacterium</taxon>
    </lineage>
</organism>
<proteinExistence type="predicted"/>
<comment type="subcellular location">
    <subcellularLocation>
        <location evidence="1">Cell membrane</location>
        <topology evidence="1">Multi-pass membrane protein</topology>
    </subcellularLocation>
</comment>
<dbReference type="Proteomes" id="UP000249886">
    <property type="component" value="Unassembled WGS sequence"/>
</dbReference>
<name>A0A6H9XNI2_9CORY</name>
<dbReference type="SUPFAM" id="SSF90123">
    <property type="entry name" value="ABC transporter transmembrane region"/>
    <property type="match status" value="1"/>
</dbReference>
<dbReference type="GO" id="GO:0016887">
    <property type="term" value="F:ATP hydrolysis activity"/>
    <property type="evidence" value="ECO:0007669"/>
    <property type="project" value="InterPro"/>
</dbReference>
<protein>
    <submittedName>
        <fullName evidence="10">ABC transporter ATP-binding protein</fullName>
    </submittedName>
    <submittedName>
        <fullName evidence="11">ABC transporter TetB</fullName>
        <ecNumber evidence="11">3.6.3.-</ecNumber>
    </submittedName>
</protein>
<feature type="transmembrane region" description="Helical" evidence="7">
    <location>
        <begin position="160"/>
        <end position="177"/>
    </location>
</feature>
<evidence type="ECO:0000256" key="1">
    <source>
        <dbReference type="ARBA" id="ARBA00004651"/>
    </source>
</evidence>
<sequence>MTHQLAHHDPLAPAPVAETLRYLGGFRNALSRRWWVGLIALHCVLLACTILEANVLGYSVDALRGVAVPIVGTGERALMILVGVACAATFVGHCLRSLANYLIGIKLRRMSVDLKRDCLNSTLQAPIPDVMALGTGNVITRMTHDIDQPVTQFSQIGSRVMFMLLMFPFSIGAMTLIDYRFGVLALVIAVIFVPISKRWIGALPPVTNAMSAIEAERNATLLDTLRGLATFKAFRYGAWALDRMQTKSWAALQATATRVPYINRLLHLAQTISGVWVIAALGLGAWLTAHNHITAGAASAAVFLAVRAETQIFNTMFFLNDIQEGMTRLGRAVALAKLYTPTSQHTAPDLEKPADVTIRGLEFSYPDTTEPVLPALDLTLAAGTTTALVGASGAGKSTLAALMSGLLRPTAGTITVGDVDIAQVSDVWTARNVTLISQEVHIFSGALRDDLRMAAPTATDGELLDALAAVGLPENGTAFRRAFPLGLDTQVGAGAVPLMPEVQQQIALARVLLRNPHVLILDEATSEAGSDQAHTLEVAAQLVTRGRTALVVAHRLDQAVVADRIIVMDAGRIIEDGRHTDLVAAGGRYAQLFARWSGQDHTM</sequence>
<dbReference type="AlphaFoldDB" id="A0A6H9XNI2"/>
<evidence type="ECO:0000256" key="7">
    <source>
        <dbReference type="SAM" id="Phobius"/>
    </source>
</evidence>
<keyword evidence="6 7" id="KW-0472">Membrane</keyword>
<dbReference type="InterPro" id="IPR039421">
    <property type="entry name" value="Type_1_exporter"/>
</dbReference>
<evidence type="ECO:0000256" key="3">
    <source>
        <dbReference type="ARBA" id="ARBA00022741"/>
    </source>
</evidence>
<evidence type="ECO:0000256" key="6">
    <source>
        <dbReference type="ARBA" id="ARBA00023136"/>
    </source>
</evidence>
<dbReference type="EC" id="3.6.3.-" evidence="11"/>
<dbReference type="PROSITE" id="PS50929">
    <property type="entry name" value="ABC_TM1F"/>
    <property type="match status" value="1"/>
</dbReference>
<reference evidence="11 12" key="1">
    <citation type="submission" date="2018-06" db="EMBL/GenBank/DDBJ databases">
        <authorList>
            <consortium name="Pathogen Informatics"/>
            <person name="Doyle S."/>
        </authorList>
    </citation>
    <scope>NUCLEOTIDE SEQUENCE [LARGE SCALE GENOMIC DNA]</scope>
    <source>
        <strain evidence="11 12">NCTC10254</strain>
    </source>
</reference>
<dbReference type="InterPro" id="IPR027417">
    <property type="entry name" value="P-loop_NTPase"/>
</dbReference>
<feature type="transmembrane region" description="Helical" evidence="7">
    <location>
        <begin position="183"/>
        <end position="200"/>
    </location>
</feature>
<keyword evidence="4 10" id="KW-0067">ATP-binding</keyword>
<dbReference type="GO" id="GO:0015421">
    <property type="term" value="F:ABC-type oligopeptide transporter activity"/>
    <property type="evidence" value="ECO:0007669"/>
    <property type="project" value="TreeGrafter"/>
</dbReference>
<feature type="domain" description="ABC transmembrane type-1" evidence="9">
    <location>
        <begin position="36"/>
        <end position="324"/>
    </location>
</feature>
<feature type="transmembrane region" description="Helical" evidence="7">
    <location>
        <begin position="265"/>
        <end position="287"/>
    </location>
</feature>
<dbReference type="SMART" id="SM00382">
    <property type="entry name" value="AAA"/>
    <property type="match status" value="1"/>
</dbReference>
<evidence type="ECO:0000313" key="12">
    <source>
        <dbReference type="Proteomes" id="UP000249886"/>
    </source>
</evidence>
<dbReference type="SUPFAM" id="SSF52540">
    <property type="entry name" value="P-loop containing nucleoside triphosphate hydrolases"/>
    <property type="match status" value="1"/>
</dbReference>
<dbReference type="InterPro" id="IPR011527">
    <property type="entry name" value="ABC1_TM_dom"/>
</dbReference>
<evidence type="ECO:0000259" key="9">
    <source>
        <dbReference type="PROSITE" id="PS50929"/>
    </source>
</evidence>
<dbReference type="InterPro" id="IPR003593">
    <property type="entry name" value="AAA+_ATPase"/>
</dbReference>
<evidence type="ECO:0000256" key="4">
    <source>
        <dbReference type="ARBA" id="ARBA00022840"/>
    </source>
</evidence>
<dbReference type="InterPro" id="IPR003439">
    <property type="entry name" value="ABC_transporter-like_ATP-bd"/>
</dbReference>
<dbReference type="Pfam" id="PF00005">
    <property type="entry name" value="ABC_tran"/>
    <property type="match status" value="1"/>
</dbReference>
<evidence type="ECO:0000259" key="8">
    <source>
        <dbReference type="PROSITE" id="PS50893"/>
    </source>
</evidence>
<dbReference type="Pfam" id="PF00664">
    <property type="entry name" value="ABC_membrane"/>
    <property type="match status" value="1"/>
</dbReference>
<feature type="domain" description="ABC transporter" evidence="8">
    <location>
        <begin position="358"/>
        <end position="595"/>
    </location>
</feature>
<reference evidence="10" key="2">
    <citation type="submission" date="2020-03" db="EMBL/GenBank/DDBJ databases">
        <authorList>
            <person name="Johnston C.D."/>
            <person name="Cotton S.L."/>
            <person name="Dewhirst F.E."/>
        </authorList>
    </citation>
    <scope>NUCLEOTIDE SEQUENCE [LARGE SCALE GENOMIC DNA]</scope>
    <source>
        <strain evidence="10">ATCC 14266</strain>
    </source>
</reference>
<keyword evidence="5 7" id="KW-1133">Transmembrane helix</keyword>
<evidence type="ECO:0000313" key="10">
    <source>
        <dbReference type="EMBL" id="QIP44157.1"/>
    </source>
</evidence>
<evidence type="ECO:0000256" key="5">
    <source>
        <dbReference type="ARBA" id="ARBA00022989"/>
    </source>
</evidence>
<dbReference type="InterPro" id="IPR036640">
    <property type="entry name" value="ABC1_TM_sf"/>
</dbReference>
<keyword evidence="3" id="KW-0547">Nucleotide-binding</keyword>
<gene>
    <name evidence="11" type="primary">tetB</name>
    <name evidence="10" type="ORF">HBA49_00385</name>
    <name evidence="11" type="ORF">NCTC10254_01324</name>
</gene>
<dbReference type="GO" id="GO:0005524">
    <property type="term" value="F:ATP binding"/>
    <property type="evidence" value="ECO:0007669"/>
    <property type="project" value="UniProtKB-KW"/>
</dbReference>
<dbReference type="PANTHER" id="PTHR43394">
    <property type="entry name" value="ATP-DEPENDENT PERMEASE MDL1, MITOCHONDRIAL"/>
    <property type="match status" value="1"/>
</dbReference>
<accession>A0A6H9XNI2</accession>
<keyword evidence="2 7" id="KW-0812">Transmembrane</keyword>
<dbReference type="EMBL" id="UARK01000007">
    <property type="protein sequence ID" value="SPW28354.1"/>
    <property type="molecule type" value="Genomic_DNA"/>
</dbReference>
<feature type="transmembrane region" description="Helical" evidence="7">
    <location>
        <begin position="34"/>
        <end position="57"/>
    </location>
</feature>
<dbReference type="EMBL" id="CP050134">
    <property type="protein sequence ID" value="QIP44157.1"/>
    <property type="molecule type" value="Genomic_DNA"/>
</dbReference>
<feature type="transmembrane region" description="Helical" evidence="7">
    <location>
        <begin position="77"/>
        <end position="99"/>
    </location>
</feature>
<dbReference type="Gene3D" id="3.40.50.300">
    <property type="entry name" value="P-loop containing nucleotide triphosphate hydrolases"/>
    <property type="match status" value="1"/>
</dbReference>
<dbReference type="PANTHER" id="PTHR43394:SF1">
    <property type="entry name" value="ATP-BINDING CASSETTE SUB-FAMILY B MEMBER 10, MITOCHONDRIAL"/>
    <property type="match status" value="1"/>
</dbReference>